<dbReference type="OrthoDB" id="3540523at2759"/>
<dbReference type="Proteomes" id="UP000235786">
    <property type="component" value="Unassembled WGS sequence"/>
</dbReference>
<dbReference type="InterPro" id="IPR032675">
    <property type="entry name" value="LRR_dom_sf"/>
</dbReference>
<evidence type="ECO:0000313" key="3">
    <source>
        <dbReference type="Proteomes" id="UP000235786"/>
    </source>
</evidence>
<reference evidence="2 3" key="1">
    <citation type="submission" date="2016-04" db="EMBL/GenBank/DDBJ databases">
        <title>A degradative enzymes factory behind the ericoid mycorrhizal symbiosis.</title>
        <authorList>
            <consortium name="DOE Joint Genome Institute"/>
            <person name="Martino E."/>
            <person name="Morin E."/>
            <person name="Grelet G."/>
            <person name="Kuo A."/>
            <person name="Kohler A."/>
            <person name="Daghino S."/>
            <person name="Barry K."/>
            <person name="Choi C."/>
            <person name="Cichocki N."/>
            <person name="Clum A."/>
            <person name="Copeland A."/>
            <person name="Hainaut M."/>
            <person name="Haridas S."/>
            <person name="Labutti K."/>
            <person name="Lindquist E."/>
            <person name="Lipzen A."/>
            <person name="Khouja H.-R."/>
            <person name="Murat C."/>
            <person name="Ohm R."/>
            <person name="Olson A."/>
            <person name="Spatafora J."/>
            <person name="Veneault-Fourrey C."/>
            <person name="Henrissat B."/>
            <person name="Grigoriev I."/>
            <person name="Martin F."/>
            <person name="Perotto S."/>
        </authorList>
    </citation>
    <scope>NUCLEOTIDE SEQUENCE [LARGE SCALE GENOMIC DNA]</scope>
    <source>
        <strain evidence="2 3">F</strain>
    </source>
</reference>
<dbReference type="Pfam" id="PF12937">
    <property type="entry name" value="F-box-like"/>
    <property type="match status" value="1"/>
</dbReference>
<dbReference type="Gene3D" id="3.80.10.10">
    <property type="entry name" value="Ribonuclease Inhibitor"/>
    <property type="match status" value="1"/>
</dbReference>
<evidence type="ECO:0000313" key="2">
    <source>
        <dbReference type="EMBL" id="PMD29912.1"/>
    </source>
</evidence>
<evidence type="ECO:0000259" key="1">
    <source>
        <dbReference type="Pfam" id="PF12937"/>
    </source>
</evidence>
<keyword evidence="3" id="KW-1185">Reference proteome</keyword>
<proteinExistence type="predicted"/>
<dbReference type="SUPFAM" id="SSF52047">
    <property type="entry name" value="RNI-like"/>
    <property type="match status" value="1"/>
</dbReference>
<name>A0A2J6QUH8_HYAVF</name>
<sequence>MAFGSLPKEVLQQIIFSQSHSPRELRNYSLVSRIFSHVAREALYKNIDLTFDERGDEDTDEKTAQRQLLLLTSIASYTYISANVRTFMNFRPWQVGYMQDVTSDTREGVAEIVVQAARNMIYLTKASFVENPLAIEVVDNLSTYSRLTDLTIEGFKPEEHIWQPNLTALKRLHWTSPVRNGDQRNPPHTASFLIKVVQSTCPALESLDISLLRLSGFILERLERPALSMAQYEHSKISEAPTLTNLRHFGLTYQDAYVAEQIELDAMIIHFVTKYSRTLKSVSLPINRGTVTLETSNFIRKVCAALPCLTELSLVETTCSRGGGQGITGLEFLEELTSALASPNREIERFSMENMKESFSPDIGRLFASWGSLKFLRLGDIDAEFGRYVNDGRLDFNSYAPEILGFIIALPQSLQELYLTINGFDIFIQDTDFDFICTFAFRIFNILVKLHTCDIHAWVSNMHEGLGSIPHSAVFYRRLPSSTSTTGIQSKELWTSRMDCGYQGSYPRVTKWSEIVEGDFEGEDAEEVWLGGYKNEGGWQDVDVDYSWPGWVNKLDNYPMFRRNMWK</sequence>
<accession>A0A2J6QUH8</accession>
<protein>
    <recommendedName>
        <fullName evidence="1">F-box domain-containing protein</fullName>
    </recommendedName>
</protein>
<dbReference type="InterPro" id="IPR001810">
    <property type="entry name" value="F-box_dom"/>
</dbReference>
<dbReference type="AlphaFoldDB" id="A0A2J6QUH8"/>
<organism evidence="2 3">
    <name type="scientific">Hyaloscypha variabilis (strain UAMH 11265 / GT02V1 / F)</name>
    <name type="common">Meliniomyces variabilis</name>
    <dbReference type="NCBI Taxonomy" id="1149755"/>
    <lineage>
        <taxon>Eukaryota</taxon>
        <taxon>Fungi</taxon>
        <taxon>Dikarya</taxon>
        <taxon>Ascomycota</taxon>
        <taxon>Pezizomycotina</taxon>
        <taxon>Leotiomycetes</taxon>
        <taxon>Helotiales</taxon>
        <taxon>Hyaloscyphaceae</taxon>
        <taxon>Hyaloscypha</taxon>
        <taxon>Hyaloscypha variabilis</taxon>
    </lineage>
</organism>
<feature type="domain" description="F-box" evidence="1">
    <location>
        <begin position="4"/>
        <end position="49"/>
    </location>
</feature>
<gene>
    <name evidence="2" type="ORF">L207DRAFT_642020</name>
</gene>
<dbReference type="EMBL" id="KZ613970">
    <property type="protein sequence ID" value="PMD29912.1"/>
    <property type="molecule type" value="Genomic_DNA"/>
</dbReference>